<dbReference type="EMBL" id="LR012516">
    <property type="protein sequence ID" value="SVE82135.1"/>
    <property type="molecule type" value="mRNA"/>
</dbReference>
<gene>
    <name evidence="9" type="primary">EOG090X0C09</name>
</gene>
<reference evidence="9" key="1">
    <citation type="submission" date="2018-08" db="EMBL/GenBank/DDBJ databases">
        <authorList>
            <person name="Cornetti L."/>
        </authorList>
    </citation>
    <scope>NUCLEOTIDE SEQUENCE</scope>
    <source>
        <strain evidence="9">MN-DM1-1</strain>
    </source>
</reference>
<evidence type="ECO:0000256" key="6">
    <source>
        <dbReference type="ARBA" id="ARBA00023242"/>
    </source>
</evidence>
<dbReference type="GO" id="GO:0005634">
    <property type="term" value="C:nucleus"/>
    <property type="evidence" value="ECO:0007669"/>
    <property type="project" value="UniProtKB-SubCell"/>
</dbReference>
<keyword evidence="5 7" id="KW-0647">Proteasome</keyword>
<evidence type="ECO:0000256" key="5">
    <source>
        <dbReference type="ARBA" id="ARBA00022942"/>
    </source>
</evidence>
<evidence type="ECO:0000256" key="2">
    <source>
        <dbReference type="ARBA" id="ARBA00004123"/>
    </source>
</evidence>
<keyword evidence="4" id="KW-0963">Cytoplasm</keyword>
<dbReference type="InterPro" id="IPR019410">
    <property type="entry name" value="Methyltransf_16"/>
</dbReference>
<evidence type="ECO:0000256" key="4">
    <source>
        <dbReference type="ARBA" id="ARBA00022490"/>
    </source>
</evidence>
<dbReference type="PROSITE" id="PS00388">
    <property type="entry name" value="PROTEASOME_ALPHA_1"/>
    <property type="match status" value="1"/>
</dbReference>
<evidence type="ECO:0000259" key="8">
    <source>
        <dbReference type="PROSITE" id="PS00388"/>
    </source>
</evidence>
<dbReference type="SMART" id="SM00948">
    <property type="entry name" value="Proteasome_A_N"/>
    <property type="match status" value="1"/>
</dbReference>
<dbReference type="Pfam" id="PF10584">
    <property type="entry name" value="Proteasome_A_N"/>
    <property type="match status" value="1"/>
</dbReference>
<dbReference type="OrthoDB" id="40134at2759"/>
<dbReference type="InterPro" id="IPR023332">
    <property type="entry name" value="Proteasome_alpha-type"/>
</dbReference>
<dbReference type="AlphaFoldDB" id="A0A4Y7MRG5"/>
<dbReference type="GO" id="GO:0019773">
    <property type="term" value="C:proteasome core complex, alpha-subunit complex"/>
    <property type="evidence" value="ECO:0007669"/>
    <property type="project" value="UniProtKB-UniRule"/>
</dbReference>
<dbReference type="CDD" id="cd02440">
    <property type="entry name" value="AdoMet_MTases"/>
    <property type="match status" value="1"/>
</dbReference>
<dbReference type="GO" id="GO:0006511">
    <property type="term" value="P:ubiquitin-dependent protein catabolic process"/>
    <property type="evidence" value="ECO:0007669"/>
    <property type="project" value="InterPro"/>
</dbReference>
<feature type="domain" description="Proteasome alpha-type subunits" evidence="8">
    <location>
        <begin position="200"/>
        <end position="222"/>
    </location>
</feature>
<sequence length="447" mass="49961">MNSDVISGVYEGGLKIWECTLDLLDYLNKESVQFDGLDVLDLGCGAGLLGMHALRKGAHSVHFQDYNTEVLSLCTIPNVILNNNPDVKSKTNFFAGDWGSLHHKLKSYDIILTSETIYNPENYRKLIQIFEEMVKKNGVIYVAAKHFYFGVGGNVYEFEKLLRQNERWNTSICFCSTEGVKREILKIVQSADQNHQRAKYDLSASQFSPDGRVFQVEYAQKAVENSGTAVALRGKDGVVFAVEKLVTSKLYETGANRRIFNIDTHIGMAVAGLLADSRQIVETARTEASNYRAEYGGNIPVKYLADRVAMYKHAYTLYSAVRPFGCSVALGSYDEVDGPQLFMVDPSGVSFGYLGCAMGKARQAAKTEMEKLKLKDMTCMELLKEAAKIIYIVHDEVKDKHFELELGWVGAVTQGRHQKVPQDVYSEVERYAKSALEDDSDSGNDDM</sequence>
<comment type="function">
    <text evidence="1">The proteasome is a multicatalytic proteinase complex which is characterized by its ability to cleave peptides with Arg, Phe, Tyr, Leu, and Glu adjacent to the leaving group at neutral or slightly basic pH. The proteasome has an ATP-dependent proteolytic activity.</text>
</comment>
<dbReference type="InterPro" id="IPR000426">
    <property type="entry name" value="Proteasome_asu_N"/>
</dbReference>
<dbReference type="Gene3D" id="3.40.50.150">
    <property type="entry name" value="Vaccinia Virus protein VP39"/>
    <property type="match status" value="1"/>
</dbReference>
<dbReference type="CDD" id="cd03751">
    <property type="entry name" value="proteasome_alpha_type_3"/>
    <property type="match status" value="1"/>
</dbReference>
<proteinExistence type="evidence at transcript level"/>
<dbReference type="InterPro" id="IPR029055">
    <property type="entry name" value="Ntn_hydrolases_N"/>
</dbReference>
<dbReference type="InterPro" id="IPR050115">
    <property type="entry name" value="Proteasome_alpha"/>
</dbReference>
<dbReference type="Pfam" id="PF10294">
    <property type="entry name" value="Methyltransf_16"/>
    <property type="match status" value="1"/>
</dbReference>
<evidence type="ECO:0000256" key="7">
    <source>
        <dbReference type="PROSITE-ProRule" id="PRU00808"/>
    </source>
</evidence>
<comment type="subcellular location">
    <subcellularLocation>
        <location evidence="3">Cytoplasm</location>
    </subcellularLocation>
    <subcellularLocation>
        <location evidence="2">Nucleus</location>
    </subcellularLocation>
</comment>
<accession>A0A4Y7MRG5</accession>
<dbReference type="FunFam" id="3.60.20.10:FF:000007">
    <property type="entry name" value="Proteasome subunit alpha type"/>
    <property type="match status" value="1"/>
</dbReference>
<dbReference type="InterPro" id="IPR001353">
    <property type="entry name" value="Proteasome_sua/b"/>
</dbReference>
<evidence type="ECO:0000256" key="3">
    <source>
        <dbReference type="ARBA" id="ARBA00004496"/>
    </source>
</evidence>
<keyword evidence="6" id="KW-0539">Nucleus</keyword>
<evidence type="ECO:0000313" key="9">
    <source>
        <dbReference type="EMBL" id="SVE82135.1"/>
    </source>
</evidence>
<dbReference type="GO" id="GO:0005737">
    <property type="term" value="C:cytoplasm"/>
    <property type="evidence" value="ECO:0007669"/>
    <property type="project" value="UniProtKB-SubCell"/>
</dbReference>
<organism evidence="9">
    <name type="scientific">Daphnia magna</name>
    <dbReference type="NCBI Taxonomy" id="35525"/>
    <lineage>
        <taxon>Eukaryota</taxon>
        <taxon>Metazoa</taxon>
        <taxon>Ecdysozoa</taxon>
        <taxon>Arthropoda</taxon>
        <taxon>Crustacea</taxon>
        <taxon>Branchiopoda</taxon>
        <taxon>Diplostraca</taxon>
        <taxon>Cladocera</taxon>
        <taxon>Anomopoda</taxon>
        <taxon>Daphniidae</taxon>
        <taxon>Daphnia</taxon>
    </lineage>
</organism>
<dbReference type="InterPro" id="IPR029063">
    <property type="entry name" value="SAM-dependent_MTases_sf"/>
</dbReference>
<dbReference type="SUPFAM" id="SSF56235">
    <property type="entry name" value="N-terminal nucleophile aminohydrolases (Ntn hydrolases)"/>
    <property type="match status" value="1"/>
</dbReference>
<dbReference type="PANTHER" id="PTHR11599">
    <property type="entry name" value="PROTEASOME SUBUNIT ALPHA/BETA"/>
    <property type="match status" value="1"/>
</dbReference>
<name>A0A4Y7MRG5_9CRUS</name>
<evidence type="ECO:0000256" key="1">
    <source>
        <dbReference type="ARBA" id="ARBA00002000"/>
    </source>
</evidence>
<dbReference type="SUPFAM" id="SSF53335">
    <property type="entry name" value="S-adenosyl-L-methionine-dependent methyltransferases"/>
    <property type="match status" value="1"/>
</dbReference>
<protein>
    <submittedName>
        <fullName evidence="9">EOG090X0C09</fullName>
    </submittedName>
</protein>
<dbReference type="Pfam" id="PF00227">
    <property type="entry name" value="Proteasome"/>
    <property type="match status" value="1"/>
</dbReference>
<dbReference type="Gene3D" id="3.60.20.10">
    <property type="entry name" value="Glutamine Phosphoribosylpyrophosphate, subunit 1, domain 1"/>
    <property type="match status" value="1"/>
</dbReference>
<dbReference type="PROSITE" id="PS51475">
    <property type="entry name" value="PROTEASOME_ALPHA_2"/>
    <property type="match status" value="1"/>
</dbReference>
<comment type="similarity">
    <text evidence="7">Belongs to the peptidase T1A family.</text>
</comment>